<feature type="compositionally biased region" description="Low complexity" evidence="1">
    <location>
        <begin position="85"/>
        <end position="99"/>
    </location>
</feature>
<sequence length="134" mass="14469">MPEHEPKRCPRCGNGFECRQGSIHRCQCVDVMLTDEVRETIAHTYDDCLCRDCLQALAAADSVGDSAADAAESANPVATGLAKGPSPTTTSKPSPLMPSQVLRERRRQARDAARARSVRPEEVLAALNGLPGRR</sequence>
<feature type="compositionally biased region" description="Basic and acidic residues" evidence="1">
    <location>
        <begin position="109"/>
        <end position="120"/>
    </location>
</feature>
<reference evidence="2 3" key="1">
    <citation type="submission" date="2024-02" db="EMBL/GenBank/DDBJ databases">
        <title>New especies of Spiribacter isolated from saline water.</title>
        <authorList>
            <person name="Leon M.J."/>
            <person name="De La Haba R."/>
            <person name="Sanchez-Porro C."/>
            <person name="Ventosa A."/>
        </authorList>
    </citation>
    <scope>NUCLEOTIDE SEQUENCE [LARGE SCALE GENOMIC DNA]</scope>
    <source>
        <strain evidence="3">ag22IC4-227</strain>
    </source>
</reference>
<dbReference type="InterPro" id="IPR032720">
    <property type="entry name" value="Cys_rich_CWC"/>
</dbReference>
<keyword evidence="3" id="KW-1185">Reference proteome</keyword>
<dbReference type="EMBL" id="JBAKFJ010000002">
    <property type="protein sequence ID" value="MEX0387358.1"/>
    <property type="molecule type" value="Genomic_DNA"/>
</dbReference>
<name>A0ABV3SB38_9GAMM</name>
<dbReference type="Proteomes" id="UP001556653">
    <property type="component" value="Unassembled WGS sequence"/>
</dbReference>
<feature type="region of interest" description="Disordered" evidence="1">
    <location>
        <begin position="64"/>
        <end position="120"/>
    </location>
</feature>
<evidence type="ECO:0000313" key="2">
    <source>
        <dbReference type="EMBL" id="MEX0387358.1"/>
    </source>
</evidence>
<proteinExistence type="predicted"/>
<accession>A0ABV3SB38</accession>
<comment type="caution">
    <text evidence="2">The sequence shown here is derived from an EMBL/GenBank/DDBJ whole genome shotgun (WGS) entry which is preliminary data.</text>
</comment>
<evidence type="ECO:0000256" key="1">
    <source>
        <dbReference type="SAM" id="MobiDB-lite"/>
    </source>
</evidence>
<protein>
    <submittedName>
        <fullName evidence="2">Cysteine-rich CWC family protein</fullName>
    </submittedName>
</protein>
<organism evidence="2 3">
    <name type="scientific">Spiribacter onubensis</name>
    <dbReference type="NCBI Taxonomy" id="3122420"/>
    <lineage>
        <taxon>Bacteria</taxon>
        <taxon>Pseudomonadati</taxon>
        <taxon>Pseudomonadota</taxon>
        <taxon>Gammaproteobacteria</taxon>
        <taxon>Chromatiales</taxon>
        <taxon>Ectothiorhodospiraceae</taxon>
        <taxon>Spiribacter</taxon>
    </lineage>
</organism>
<evidence type="ECO:0000313" key="3">
    <source>
        <dbReference type="Proteomes" id="UP001556653"/>
    </source>
</evidence>
<dbReference type="RefSeq" id="WP_367968036.1">
    <property type="nucleotide sequence ID" value="NZ_JBAKFJ010000002.1"/>
</dbReference>
<dbReference type="Pfam" id="PF14375">
    <property type="entry name" value="Cys_rich_CWC"/>
    <property type="match status" value="1"/>
</dbReference>
<gene>
    <name evidence="2" type="ORF">V6X64_10210</name>
</gene>
<feature type="compositionally biased region" description="Low complexity" evidence="1">
    <location>
        <begin position="64"/>
        <end position="74"/>
    </location>
</feature>